<protein>
    <submittedName>
        <fullName evidence="1">Uncharacterized protein</fullName>
    </submittedName>
</protein>
<dbReference type="AlphaFoldDB" id="A0A410WAH0"/>
<dbReference type="Proteomes" id="UP000288929">
    <property type="component" value="Chromosome"/>
</dbReference>
<gene>
    <name evidence="1" type="ORF">CPELA_08590</name>
</gene>
<name>A0A410WAH0_9CORY</name>
<evidence type="ECO:0000313" key="1">
    <source>
        <dbReference type="EMBL" id="QAU52973.1"/>
    </source>
</evidence>
<reference evidence="1 2" key="1">
    <citation type="submission" date="2019-01" db="EMBL/GenBank/DDBJ databases">
        <authorList>
            <person name="Ruckert C."/>
            <person name="Busche T."/>
            <person name="Kalinowski J."/>
        </authorList>
    </citation>
    <scope>NUCLEOTIDE SEQUENCE [LARGE SCALE GENOMIC DNA]</scope>
    <source>
        <strain evidence="1 2">136/3</strain>
    </source>
</reference>
<keyword evidence="2" id="KW-1185">Reference proteome</keyword>
<dbReference type="EMBL" id="CP035299">
    <property type="protein sequence ID" value="QAU52973.1"/>
    <property type="molecule type" value="Genomic_DNA"/>
</dbReference>
<sequence>MELSQTQTTTHIRHLLAEAHKAQAQHCPPPVAGESSPGTGSFIAALNRANQSLYERLHAQAAEATRIATEQRQVLGQIIDHDHALGHQLDKAMPQ</sequence>
<accession>A0A410WAH0</accession>
<organism evidence="1 2">
    <name type="scientific">Corynebacterium pelargi</name>
    <dbReference type="NCBI Taxonomy" id="1471400"/>
    <lineage>
        <taxon>Bacteria</taxon>
        <taxon>Bacillati</taxon>
        <taxon>Actinomycetota</taxon>
        <taxon>Actinomycetes</taxon>
        <taxon>Mycobacteriales</taxon>
        <taxon>Corynebacteriaceae</taxon>
        <taxon>Corynebacterium</taxon>
    </lineage>
</organism>
<dbReference type="KEGG" id="cpeg:CPELA_08590"/>
<evidence type="ECO:0000313" key="2">
    <source>
        <dbReference type="Proteomes" id="UP000288929"/>
    </source>
</evidence>
<dbReference type="RefSeq" id="WP_128890348.1">
    <property type="nucleotide sequence ID" value="NZ_BMCX01000002.1"/>
</dbReference>
<proteinExistence type="predicted"/>